<gene>
    <name evidence="2" type="ORF">PGTUg99_032387</name>
</gene>
<dbReference type="Proteomes" id="UP000325313">
    <property type="component" value="Unassembled WGS sequence"/>
</dbReference>
<sequence>MHPYMHQYSSKTSSCSAVGQPWDSPPGDIPQMTPTTRRASPQSLPMPKKRAGPRPFSLADALLQRGQPTSGFSAHYDTSHNFMAPQSAIQRAHCCCNEDNLLEAAELESDVERSRSAQPPLGLTA</sequence>
<accession>A0A5B0N4D4</accession>
<protein>
    <submittedName>
        <fullName evidence="2">Uncharacterized protein</fullName>
    </submittedName>
</protein>
<evidence type="ECO:0000256" key="1">
    <source>
        <dbReference type="SAM" id="MobiDB-lite"/>
    </source>
</evidence>
<dbReference type="EMBL" id="VDEP01000438">
    <property type="protein sequence ID" value="KAA1083403.1"/>
    <property type="molecule type" value="Genomic_DNA"/>
</dbReference>
<organism evidence="2 3">
    <name type="scientific">Puccinia graminis f. sp. tritici</name>
    <dbReference type="NCBI Taxonomy" id="56615"/>
    <lineage>
        <taxon>Eukaryota</taxon>
        <taxon>Fungi</taxon>
        <taxon>Dikarya</taxon>
        <taxon>Basidiomycota</taxon>
        <taxon>Pucciniomycotina</taxon>
        <taxon>Pucciniomycetes</taxon>
        <taxon>Pucciniales</taxon>
        <taxon>Pucciniaceae</taxon>
        <taxon>Puccinia</taxon>
    </lineage>
</organism>
<feature type="compositionally biased region" description="Polar residues" evidence="1">
    <location>
        <begin position="32"/>
        <end position="43"/>
    </location>
</feature>
<reference evidence="2 3" key="1">
    <citation type="submission" date="2019-05" db="EMBL/GenBank/DDBJ databases">
        <title>Emergence of the Ug99 lineage of the wheat stem rust pathogen through somatic hybridization.</title>
        <authorList>
            <person name="Li F."/>
            <person name="Upadhyaya N.M."/>
            <person name="Sperschneider J."/>
            <person name="Matny O."/>
            <person name="Nguyen-Phuc H."/>
            <person name="Mago R."/>
            <person name="Raley C."/>
            <person name="Miller M.E."/>
            <person name="Silverstein K.A.T."/>
            <person name="Henningsen E."/>
            <person name="Hirsch C.D."/>
            <person name="Visser B."/>
            <person name="Pretorius Z.A."/>
            <person name="Steffenson B.J."/>
            <person name="Schwessinger B."/>
            <person name="Dodds P.N."/>
            <person name="Figueroa M."/>
        </authorList>
    </citation>
    <scope>NUCLEOTIDE SEQUENCE [LARGE SCALE GENOMIC DNA]</scope>
    <source>
        <strain evidence="2 3">Ug99</strain>
    </source>
</reference>
<feature type="region of interest" description="Disordered" evidence="1">
    <location>
        <begin position="1"/>
        <end position="60"/>
    </location>
</feature>
<feature type="region of interest" description="Disordered" evidence="1">
    <location>
        <begin position="106"/>
        <end position="125"/>
    </location>
</feature>
<comment type="caution">
    <text evidence="2">The sequence shown here is derived from an EMBL/GenBank/DDBJ whole genome shotgun (WGS) entry which is preliminary data.</text>
</comment>
<feature type="compositionally biased region" description="Polar residues" evidence="1">
    <location>
        <begin position="7"/>
        <end position="17"/>
    </location>
</feature>
<dbReference type="AlphaFoldDB" id="A0A5B0N4D4"/>
<name>A0A5B0N4D4_PUCGR</name>
<evidence type="ECO:0000313" key="2">
    <source>
        <dbReference type="EMBL" id="KAA1083403.1"/>
    </source>
</evidence>
<proteinExistence type="predicted"/>
<evidence type="ECO:0000313" key="3">
    <source>
        <dbReference type="Proteomes" id="UP000325313"/>
    </source>
</evidence>